<evidence type="ECO:0000313" key="4">
    <source>
        <dbReference type="EMBL" id="OGY27290.1"/>
    </source>
</evidence>
<dbReference type="PANTHER" id="PTHR43390:SF1">
    <property type="entry name" value="CHLOROPLAST PROCESSING PEPTIDASE"/>
    <property type="match status" value="1"/>
</dbReference>
<dbReference type="GO" id="GO:0006465">
    <property type="term" value="P:signal peptide processing"/>
    <property type="evidence" value="ECO:0007669"/>
    <property type="project" value="InterPro"/>
</dbReference>
<comment type="similarity">
    <text evidence="1">Belongs to the peptidase S26 family.</text>
</comment>
<dbReference type="CDD" id="cd06530">
    <property type="entry name" value="S26_SPase_I"/>
    <property type="match status" value="1"/>
</dbReference>
<sequence>MLPIKRFVVKGHSMEPLIKEGQGVLINRLAYLFSQPKVSDIVALNAPNIPSKLLLKRVEKVLKNNKYIVVGINKVDSTDSRKFGWVSSKDILGKIWLKY</sequence>
<dbReference type="InterPro" id="IPR019533">
    <property type="entry name" value="Peptidase_S26"/>
</dbReference>
<dbReference type="GO" id="GO:0016020">
    <property type="term" value="C:membrane"/>
    <property type="evidence" value="ECO:0007669"/>
    <property type="project" value="InterPro"/>
</dbReference>
<comment type="caution">
    <text evidence="4">The sequence shown here is derived from an EMBL/GenBank/DDBJ whole genome shotgun (WGS) entry which is preliminary data.</text>
</comment>
<dbReference type="InterPro" id="IPR000223">
    <property type="entry name" value="Pept_S26A_signal_pept_1"/>
</dbReference>
<evidence type="ECO:0000259" key="3">
    <source>
        <dbReference type="Pfam" id="PF10502"/>
    </source>
</evidence>
<dbReference type="Pfam" id="PF10502">
    <property type="entry name" value="Peptidase_S26"/>
    <property type="match status" value="2"/>
</dbReference>
<dbReference type="Proteomes" id="UP000177900">
    <property type="component" value="Unassembled WGS sequence"/>
</dbReference>
<dbReference type="EMBL" id="MHCV01000033">
    <property type="protein sequence ID" value="OGY27290.1"/>
    <property type="molecule type" value="Genomic_DNA"/>
</dbReference>
<proteinExistence type="inferred from homology"/>
<evidence type="ECO:0000256" key="2">
    <source>
        <dbReference type="PIRSR" id="PIRSR600223-1"/>
    </source>
</evidence>
<evidence type="ECO:0000313" key="5">
    <source>
        <dbReference type="Proteomes" id="UP000177900"/>
    </source>
</evidence>
<feature type="domain" description="Peptidase S26" evidence="3">
    <location>
        <begin position="4"/>
        <end position="58"/>
    </location>
</feature>
<organism evidence="4 5">
    <name type="scientific">Candidatus Woykebacteria bacterium RIFCSPHIGHO2_01_FULL_39_12</name>
    <dbReference type="NCBI Taxonomy" id="1802599"/>
    <lineage>
        <taxon>Bacteria</taxon>
        <taxon>Candidatus Woykeibacteriota</taxon>
    </lineage>
</organism>
<dbReference type="GO" id="GO:0004252">
    <property type="term" value="F:serine-type endopeptidase activity"/>
    <property type="evidence" value="ECO:0007669"/>
    <property type="project" value="InterPro"/>
</dbReference>
<accession>A0A1G1WIQ6</accession>
<dbReference type="PANTHER" id="PTHR43390">
    <property type="entry name" value="SIGNAL PEPTIDASE I"/>
    <property type="match status" value="1"/>
</dbReference>
<feature type="active site" evidence="2">
    <location>
        <position position="13"/>
    </location>
</feature>
<dbReference type="AlphaFoldDB" id="A0A1G1WIQ6"/>
<evidence type="ECO:0000256" key="1">
    <source>
        <dbReference type="ARBA" id="ARBA00009370"/>
    </source>
</evidence>
<gene>
    <name evidence="4" type="ORF">A2864_02915</name>
</gene>
<protein>
    <recommendedName>
        <fullName evidence="3">Peptidase S26 domain-containing protein</fullName>
    </recommendedName>
</protein>
<feature type="active site" evidence="2">
    <location>
        <position position="56"/>
    </location>
</feature>
<dbReference type="InterPro" id="IPR036286">
    <property type="entry name" value="LexA/Signal_pep-like_sf"/>
</dbReference>
<dbReference type="SUPFAM" id="SSF51306">
    <property type="entry name" value="LexA/Signal peptidase"/>
    <property type="match status" value="1"/>
</dbReference>
<name>A0A1G1WIQ6_9BACT</name>
<reference evidence="4 5" key="1">
    <citation type="journal article" date="2016" name="Nat. Commun.">
        <title>Thousands of microbial genomes shed light on interconnected biogeochemical processes in an aquifer system.</title>
        <authorList>
            <person name="Anantharaman K."/>
            <person name="Brown C.T."/>
            <person name="Hug L.A."/>
            <person name="Sharon I."/>
            <person name="Castelle C.J."/>
            <person name="Probst A.J."/>
            <person name="Thomas B.C."/>
            <person name="Singh A."/>
            <person name="Wilkins M.J."/>
            <person name="Karaoz U."/>
            <person name="Brodie E.L."/>
            <person name="Williams K.H."/>
            <person name="Hubbard S.S."/>
            <person name="Banfield J.F."/>
        </authorList>
    </citation>
    <scope>NUCLEOTIDE SEQUENCE [LARGE SCALE GENOMIC DNA]</scope>
</reference>
<dbReference type="Gene3D" id="2.10.109.10">
    <property type="entry name" value="Umud Fragment, subunit A"/>
    <property type="match status" value="1"/>
</dbReference>
<feature type="domain" description="Peptidase S26" evidence="3">
    <location>
        <begin position="62"/>
        <end position="96"/>
    </location>
</feature>